<evidence type="ECO:0000256" key="3">
    <source>
        <dbReference type="ARBA" id="ARBA00022679"/>
    </source>
</evidence>
<dbReference type="Proteomes" id="UP000587508">
    <property type="component" value="Unassembled WGS sequence"/>
</dbReference>
<dbReference type="InterPro" id="IPR050390">
    <property type="entry name" value="C5-Methyltransferase"/>
</dbReference>
<dbReference type="InterPro" id="IPR031303">
    <property type="entry name" value="C5_meth_CS"/>
</dbReference>
<protein>
    <recommendedName>
        <fullName evidence="1">DNA (cytosine-5-)-methyltransferase</fullName>
        <ecNumber evidence="1">2.1.1.37</ecNumber>
    </recommendedName>
</protein>
<evidence type="ECO:0000256" key="2">
    <source>
        <dbReference type="ARBA" id="ARBA00022603"/>
    </source>
</evidence>
<dbReference type="PROSITE" id="PS51679">
    <property type="entry name" value="SAM_MT_C5"/>
    <property type="match status" value="1"/>
</dbReference>
<sequence length="332" mass="37268">MADFTAYEGMDLVAGGPPCQPFSLGGKHGGMEDNRDMIPQFIRAVREAQPRAFIMENVRGLTRQSFATYLNFSVLQLSYPEIMRKRGEAWEQHLARLQQHHTSSPRRSGLSYNVVQRVLNAADYGVPQCRERIFLVGFRCDVDAHWSFPEATHSQEALLHDQWVSGDYWRRVDAKRPTEVPNAVTRRWKSLQERPATAPWRTIREAVDGLPKPTKSDVPIGDIYNHRLQSGARPYPGHTGSLFDAPSKTLKAGDHGVPGGENMIAFPDGSYRYLTIREAARVQTFPDTWRFEGVWSEAMRQLGNAVPVNLAAAVAKSVANTLKQQGVKKRGA</sequence>
<dbReference type="SUPFAM" id="SSF53335">
    <property type="entry name" value="S-adenosyl-L-methionine-dependent methyltransferases"/>
    <property type="match status" value="1"/>
</dbReference>
<evidence type="ECO:0000256" key="5">
    <source>
        <dbReference type="ARBA" id="ARBA00022747"/>
    </source>
</evidence>
<dbReference type="PANTHER" id="PTHR10629">
    <property type="entry name" value="CYTOSINE-SPECIFIC METHYLTRANSFERASE"/>
    <property type="match status" value="1"/>
</dbReference>
<comment type="similarity">
    <text evidence="7">Belongs to the class I-like SAM-binding methyltransferase superfamily. C5-methyltransferase family.</text>
</comment>
<dbReference type="EMBL" id="CAJDKC010000001">
    <property type="protein sequence ID" value="CAD0301707.1"/>
    <property type="molecule type" value="Genomic_DNA"/>
</dbReference>
<dbReference type="EC" id="2.1.1.37" evidence="1"/>
<keyword evidence="2 7" id="KW-0489">Methyltransferase</keyword>
<feature type="active site" evidence="7">
    <location>
        <position position="19"/>
    </location>
</feature>
<evidence type="ECO:0000256" key="6">
    <source>
        <dbReference type="ARBA" id="ARBA00047422"/>
    </source>
</evidence>
<comment type="catalytic activity">
    <reaction evidence="6">
        <text>a 2'-deoxycytidine in DNA + S-adenosyl-L-methionine = a 5-methyl-2'-deoxycytidine in DNA + S-adenosyl-L-homocysteine + H(+)</text>
        <dbReference type="Rhea" id="RHEA:13681"/>
        <dbReference type="Rhea" id="RHEA-COMP:11369"/>
        <dbReference type="Rhea" id="RHEA-COMP:11370"/>
        <dbReference type="ChEBI" id="CHEBI:15378"/>
        <dbReference type="ChEBI" id="CHEBI:57856"/>
        <dbReference type="ChEBI" id="CHEBI:59789"/>
        <dbReference type="ChEBI" id="CHEBI:85452"/>
        <dbReference type="ChEBI" id="CHEBI:85454"/>
        <dbReference type="EC" id="2.1.1.37"/>
    </reaction>
</comment>
<evidence type="ECO:0000256" key="7">
    <source>
        <dbReference type="PROSITE-ProRule" id="PRU01016"/>
    </source>
</evidence>
<dbReference type="GO" id="GO:0044027">
    <property type="term" value="P:negative regulation of gene expression via chromosomal CpG island methylation"/>
    <property type="evidence" value="ECO:0007669"/>
    <property type="project" value="TreeGrafter"/>
</dbReference>
<dbReference type="Pfam" id="PF00145">
    <property type="entry name" value="DNA_methylase"/>
    <property type="match status" value="2"/>
</dbReference>
<keyword evidence="4 7" id="KW-0949">S-adenosyl-L-methionine</keyword>
<evidence type="ECO:0000313" key="8">
    <source>
        <dbReference type="EMBL" id="CAD0301701.1"/>
    </source>
</evidence>
<comment type="caution">
    <text evidence="8">The sequence shown here is derived from an EMBL/GenBank/DDBJ whole genome shotgun (WGS) entry which is preliminary data.</text>
</comment>
<evidence type="ECO:0000313" key="9">
    <source>
        <dbReference type="Proteomes" id="UP000587508"/>
    </source>
</evidence>
<name>A0A6V7BHW0_9XANT</name>
<dbReference type="PROSITE" id="PS00094">
    <property type="entry name" value="C5_MTASE_1"/>
    <property type="match status" value="1"/>
</dbReference>
<dbReference type="GO" id="GO:0032259">
    <property type="term" value="P:methylation"/>
    <property type="evidence" value="ECO:0007669"/>
    <property type="project" value="UniProtKB-KW"/>
</dbReference>
<dbReference type="PRINTS" id="PR00105">
    <property type="entry name" value="C5METTRFRASE"/>
</dbReference>
<proteinExistence type="inferred from homology"/>
<accession>A0A6V7BHW0</accession>
<dbReference type="Gene3D" id="3.40.50.150">
    <property type="entry name" value="Vaccinia Virus protein VP39"/>
    <property type="match status" value="1"/>
</dbReference>
<evidence type="ECO:0000256" key="1">
    <source>
        <dbReference type="ARBA" id="ARBA00011975"/>
    </source>
</evidence>
<organism evidence="8 9">
    <name type="scientific">Xanthomonas hortorum pv. carotae</name>
    <dbReference type="NCBI Taxonomy" id="487904"/>
    <lineage>
        <taxon>Bacteria</taxon>
        <taxon>Pseudomonadati</taxon>
        <taxon>Pseudomonadota</taxon>
        <taxon>Gammaproteobacteria</taxon>
        <taxon>Lysobacterales</taxon>
        <taxon>Lysobacteraceae</taxon>
        <taxon>Xanthomonas</taxon>
    </lineage>
</organism>
<dbReference type="EMBL" id="CAJDKC010000001">
    <property type="protein sequence ID" value="CAD0301701.1"/>
    <property type="molecule type" value="Genomic_DNA"/>
</dbReference>
<reference evidence="8 9" key="1">
    <citation type="submission" date="2020-07" db="EMBL/GenBank/DDBJ databases">
        <authorList>
            <person name="Pothier F. J."/>
        </authorList>
    </citation>
    <scope>NUCLEOTIDE SEQUENCE [LARGE SCALE GENOMIC DNA]</scope>
    <source>
        <strain evidence="8 9">CFBP 7900</strain>
    </source>
</reference>
<dbReference type="AlphaFoldDB" id="A0A6V7BHW0"/>
<dbReference type="PROSITE" id="PS00095">
    <property type="entry name" value="C5_MTASE_2"/>
    <property type="match status" value="1"/>
</dbReference>
<dbReference type="PANTHER" id="PTHR10629:SF52">
    <property type="entry name" value="DNA (CYTOSINE-5)-METHYLTRANSFERASE 1"/>
    <property type="match status" value="1"/>
</dbReference>
<dbReference type="InterPro" id="IPR018117">
    <property type="entry name" value="C5_DNA_meth_AS"/>
</dbReference>
<gene>
    <name evidence="8" type="primary">aplIM</name>
    <name evidence="8" type="ORF">CFBP7900_01250</name>
</gene>
<keyword evidence="5" id="KW-0680">Restriction system</keyword>
<evidence type="ECO:0000256" key="4">
    <source>
        <dbReference type="ARBA" id="ARBA00022691"/>
    </source>
</evidence>
<keyword evidence="3 7" id="KW-0808">Transferase</keyword>
<dbReference type="Gene3D" id="3.90.120.10">
    <property type="entry name" value="DNA Methylase, subunit A, domain 2"/>
    <property type="match status" value="1"/>
</dbReference>
<dbReference type="InterPro" id="IPR001525">
    <property type="entry name" value="C5_MeTfrase"/>
</dbReference>
<dbReference type="GO" id="GO:0003886">
    <property type="term" value="F:DNA (cytosine-5-)-methyltransferase activity"/>
    <property type="evidence" value="ECO:0007669"/>
    <property type="project" value="UniProtKB-EC"/>
</dbReference>
<dbReference type="GO" id="GO:0009307">
    <property type="term" value="P:DNA restriction-modification system"/>
    <property type="evidence" value="ECO:0007669"/>
    <property type="project" value="UniProtKB-KW"/>
</dbReference>
<dbReference type="InterPro" id="IPR029063">
    <property type="entry name" value="SAM-dependent_MTases_sf"/>
</dbReference>
<dbReference type="GO" id="GO:0003677">
    <property type="term" value="F:DNA binding"/>
    <property type="evidence" value="ECO:0007669"/>
    <property type="project" value="TreeGrafter"/>
</dbReference>